<dbReference type="GO" id="GO:0070086">
    <property type="term" value="P:ubiquitin-dependent endocytosis"/>
    <property type="evidence" value="ECO:0007669"/>
    <property type="project" value="TreeGrafter"/>
</dbReference>
<evidence type="ECO:0000256" key="1">
    <source>
        <dbReference type="ARBA" id="ARBA00022723"/>
    </source>
</evidence>
<dbReference type="InterPro" id="IPR043136">
    <property type="entry name" value="B30.2/SPRY_sf"/>
</dbReference>
<evidence type="ECO:0000313" key="9">
    <source>
        <dbReference type="Proteomes" id="UP001311232"/>
    </source>
</evidence>
<dbReference type="Proteomes" id="UP001311232">
    <property type="component" value="Unassembled WGS sequence"/>
</dbReference>
<keyword evidence="1" id="KW-0479">Metal-binding</keyword>
<feature type="domain" description="RING-type" evidence="6">
    <location>
        <begin position="237"/>
        <end position="275"/>
    </location>
</feature>
<evidence type="ECO:0000259" key="6">
    <source>
        <dbReference type="PROSITE" id="PS50089"/>
    </source>
</evidence>
<evidence type="ECO:0000256" key="2">
    <source>
        <dbReference type="ARBA" id="ARBA00022737"/>
    </source>
</evidence>
<dbReference type="SUPFAM" id="SSF57850">
    <property type="entry name" value="RING/U-box"/>
    <property type="match status" value="1"/>
</dbReference>
<evidence type="ECO:0000259" key="7">
    <source>
        <dbReference type="PROSITE" id="PS51065"/>
    </source>
</evidence>
<keyword evidence="4" id="KW-0862">Zinc</keyword>
<dbReference type="InterPro" id="IPR013083">
    <property type="entry name" value="Znf_RING/FYVE/PHD"/>
</dbReference>
<dbReference type="Pfam" id="PF13920">
    <property type="entry name" value="zf-C3HC4_3"/>
    <property type="match status" value="1"/>
</dbReference>
<dbReference type="GO" id="GO:0008270">
    <property type="term" value="F:zinc ion binding"/>
    <property type="evidence" value="ECO:0007669"/>
    <property type="project" value="UniProtKB-KW"/>
</dbReference>
<evidence type="ECO:0000256" key="5">
    <source>
        <dbReference type="PROSITE-ProRule" id="PRU00175"/>
    </source>
</evidence>
<dbReference type="PANTHER" id="PTHR12429:SF36">
    <property type="entry name" value="E3 UBIQUITIN-PROTEIN LIGASE NEURL3"/>
    <property type="match status" value="1"/>
</dbReference>
<dbReference type="InterPro" id="IPR001841">
    <property type="entry name" value="Znf_RING"/>
</dbReference>
<dbReference type="EMBL" id="JAHHUM010002285">
    <property type="protein sequence ID" value="KAK5605433.1"/>
    <property type="molecule type" value="Genomic_DNA"/>
</dbReference>
<gene>
    <name evidence="8" type="ORF">CRENBAI_013693</name>
</gene>
<dbReference type="InterPro" id="IPR037962">
    <property type="entry name" value="Neuralized"/>
</dbReference>
<evidence type="ECO:0008006" key="10">
    <source>
        <dbReference type="Google" id="ProtNLM"/>
    </source>
</evidence>
<dbReference type="PROSITE" id="PS50089">
    <property type="entry name" value="ZF_RING_2"/>
    <property type="match status" value="1"/>
</dbReference>
<protein>
    <recommendedName>
        <fullName evidence="10">E3 ubiquitin-protein ligase NEURL3</fullName>
    </recommendedName>
</protein>
<sequence>MKGGNNKKDPAAPEMNHNCGNRCLGPLTFHTWAVGDKIHLTEGCRRAERNEDTFRGGVVFSNRPVRTCEKIRVMVERKVPHWKGAMRVGFTNIPPSARSLPLPCLAMPNLTRTQGHWATPVPESCCEEGLELEFWVSACAHLSVRFHSGRKQKLPIKVDLSRPLWAMIDVYGQTCSIFLLGSKKKEWLLKKRSCPEPEPNPLIRRPCSFNPDYMALNENTYDHISSLSTEDPADDGCVVCMGQKAEITLPCGHRCLCPCCSFRVQEQFGTCPLCRLEINTSSVMGR</sequence>
<proteinExistence type="predicted"/>
<keyword evidence="9" id="KW-1185">Reference proteome</keyword>
<evidence type="ECO:0000256" key="3">
    <source>
        <dbReference type="ARBA" id="ARBA00022771"/>
    </source>
</evidence>
<name>A0AAV9R8R9_9TELE</name>
<dbReference type="FunFam" id="2.60.120.920:FF:000005">
    <property type="entry name" value="Putative E3 ubiquitin-protein ligase NEURL1B"/>
    <property type="match status" value="1"/>
</dbReference>
<comment type="caution">
    <text evidence="8">The sequence shown here is derived from an EMBL/GenBank/DDBJ whole genome shotgun (WGS) entry which is preliminary data.</text>
</comment>
<reference evidence="8 9" key="1">
    <citation type="submission" date="2021-06" db="EMBL/GenBank/DDBJ databases">
        <authorList>
            <person name="Palmer J.M."/>
        </authorList>
    </citation>
    <scope>NUCLEOTIDE SEQUENCE [LARGE SCALE GENOMIC DNA]</scope>
    <source>
        <strain evidence="8 9">MEX-2019</strain>
        <tissue evidence="8">Muscle</tissue>
    </source>
</reference>
<dbReference type="PANTHER" id="PTHR12429">
    <property type="entry name" value="NEURALIZED"/>
    <property type="match status" value="1"/>
</dbReference>
<dbReference type="AlphaFoldDB" id="A0AAV9R8R9"/>
<evidence type="ECO:0000256" key="4">
    <source>
        <dbReference type="ARBA" id="ARBA00022833"/>
    </source>
</evidence>
<dbReference type="SMART" id="SM00588">
    <property type="entry name" value="NEUZ"/>
    <property type="match status" value="1"/>
</dbReference>
<dbReference type="GO" id="GO:0061630">
    <property type="term" value="F:ubiquitin protein ligase activity"/>
    <property type="evidence" value="ECO:0007669"/>
    <property type="project" value="TreeGrafter"/>
</dbReference>
<keyword evidence="3 5" id="KW-0863">Zinc-finger</keyword>
<feature type="domain" description="NHR" evidence="7">
    <location>
        <begin position="26"/>
        <end position="182"/>
    </location>
</feature>
<dbReference type="Pfam" id="PF07177">
    <property type="entry name" value="Neuralized"/>
    <property type="match status" value="1"/>
</dbReference>
<dbReference type="InterPro" id="IPR006573">
    <property type="entry name" value="NHR_dom"/>
</dbReference>
<dbReference type="PROSITE" id="PS51065">
    <property type="entry name" value="NHR"/>
    <property type="match status" value="1"/>
</dbReference>
<organism evidence="8 9">
    <name type="scientific">Crenichthys baileyi</name>
    <name type="common">White River springfish</name>
    <dbReference type="NCBI Taxonomy" id="28760"/>
    <lineage>
        <taxon>Eukaryota</taxon>
        <taxon>Metazoa</taxon>
        <taxon>Chordata</taxon>
        <taxon>Craniata</taxon>
        <taxon>Vertebrata</taxon>
        <taxon>Euteleostomi</taxon>
        <taxon>Actinopterygii</taxon>
        <taxon>Neopterygii</taxon>
        <taxon>Teleostei</taxon>
        <taxon>Neoteleostei</taxon>
        <taxon>Acanthomorphata</taxon>
        <taxon>Ovalentaria</taxon>
        <taxon>Atherinomorphae</taxon>
        <taxon>Cyprinodontiformes</taxon>
        <taxon>Goodeidae</taxon>
        <taxon>Crenichthys</taxon>
    </lineage>
</organism>
<accession>A0AAV9R8R9</accession>
<keyword evidence="2" id="KW-0677">Repeat</keyword>
<dbReference type="GO" id="GO:0005769">
    <property type="term" value="C:early endosome"/>
    <property type="evidence" value="ECO:0007669"/>
    <property type="project" value="TreeGrafter"/>
</dbReference>
<dbReference type="Gene3D" id="3.30.40.10">
    <property type="entry name" value="Zinc/RING finger domain, C3HC4 (zinc finger)"/>
    <property type="match status" value="1"/>
</dbReference>
<evidence type="ECO:0000313" key="8">
    <source>
        <dbReference type="EMBL" id="KAK5605433.1"/>
    </source>
</evidence>
<dbReference type="Gene3D" id="2.60.120.920">
    <property type="match status" value="1"/>
</dbReference>